<gene>
    <name evidence="9" type="ORF">KP509_20G064300</name>
</gene>
<comment type="subcellular location">
    <subcellularLocation>
        <location evidence="1">Membrane</location>
        <topology evidence="1">Multi-pass membrane protein</topology>
    </subcellularLocation>
</comment>
<reference evidence="9" key="1">
    <citation type="submission" date="2021-08" db="EMBL/GenBank/DDBJ databases">
        <title>WGS assembly of Ceratopteris richardii.</title>
        <authorList>
            <person name="Marchant D.B."/>
            <person name="Chen G."/>
            <person name="Jenkins J."/>
            <person name="Shu S."/>
            <person name="Leebens-Mack J."/>
            <person name="Grimwood J."/>
            <person name="Schmutz J."/>
            <person name="Soltis P."/>
            <person name="Soltis D."/>
            <person name="Chen Z.-H."/>
        </authorList>
    </citation>
    <scope>NUCLEOTIDE SEQUENCE</scope>
    <source>
        <strain evidence="9">Whitten #5841</strain>
        <tissue evidence="9">Leaf</tissue>
    </source>
</reference>
<evidence type="ECO:0000256" key="7">
    <source>
        <dbReference type="SAM" id="MobiDB-lite"/>
    </source>
</evidence>
<protein>
    <submittedName>
        <fullName evidence="9">Uncharacterized protein</fullName>
    </submittedName>
</protein>
<keyword evidence="10" id="KW-1185">Reference proteome</keyword>
<dbReference type="Pfam" id="PF03092">
    <property type="entry name" value="BT1"/>
    <property type="match status" value="1"/>
</dbReference>
<comment type="caution">
    <text evidence="9">The sequence shown here is derived from an EMBL/GenBank/DDBJ whole genome shotgun (WGS) entry which is preliminary data.</text>
</comment>
<feature type="compositionally biased region" description="Basic and acidic residues" evidence="7">
    <location>
        <begin position="79"/>
        <end position="95"/>
    </location>
</feature>
<evidence type="ECO:0000256" key="1">
    <source>
        <dbReference type="ARBA" id="ARBA00004141"/>
    </source>
</evidence>
<evidence type="ECO:0000256" key="4">
    <source>
        <dbReference type="ARBA" id="ARBA00022692"/>
    </source>
</evidence>
<evidence type="ECO:0000256" key="2">
    <source>
        <dbReference type="ARBA" id="ARBA00007015"/>
    </source>
</evidence>
<dbReference type="PANTHER" id="PTHR31585">
    <property type="entry name" value="FOLATE-BIOPTERIN TRANSPORTER 1, CHLOROPLASTIC"/>
    <property type="match status" value="1"/>
</dbReference>
<dbReference type="Gene3D" id="1.20.1250.20">
    <property type="entry name" value="MFS general substrate transporter like domains"/>
    <property type="match status" value="1"/>
</dbReference>
<dbReference type="PANTHER" id="PTHR31585:SF2">
    <property type="entry name" value="FOLATE-BIOPTERIN TRANSPORTER 7-RELATED"/>
    <property type="match status" value="1"/>
</dbReference>
<feature type="transmembrane region" description="Helical" evidence="8">
    <location>
        <begin position="357"/>
        <end position="375"/>
    </location>
</feature>
<dbReference type="SUPFAM" id="SSF103473">
    <property type="entry name" value="MFS general substrate transporter"/>
    <property type="match status" value="1"/>
</dbReference>
<dbReference type="InterPro" id="IPR036259">
    <property type="entry name" value="MFS_trans_sf"/>
</dbReference>
<feature type="transmembrane region" description="Helical" evidence="8">
    <location>
        <begin position="613"/>
        <end position="633"/>
    </location>
</feature>
<feature type="transmembrane region" description="Helical" evidence="8">
    <location>
        <begin position="545"/>
        <end position="564"/>
    </location>
</feature>
<keyword evidence="4 8" id="KW-0812">Transmembrane</keyword>
<evidence type="ECO:0000256" key="6">
    <source>
        <dbReference type="ARBA" id="ARBA00023136"/>
    </source>
</evidence>
<dbReference type="InterPro" id="IPR004324">
    <property type="entry name" value="FBT"/>
</dbReference>
<keyword evidence="3" id="KW-0813">Transport</keyword>
<accession>A0A8T2SHP1</accession>
<dbReference type="CDD" id="cd17484">
    <property type="entry name" value="MFS_FBT"/>
    <property type="match status" value="1"/>
</dbReference>
<name>A0A8T2SHP1_CERRI</name>
<sequence>MEASCCNVEYRVKVSALSLRLSRRSHVSALYARSLRIHHNCRHFLMCRDLGISRGKGHRISIADASCKKTSTESSPGVRKTEYNHGRERSFGRGGLRSDESIPLNGIRVDVIYTPSEDFSTCKHDLIKSDALDSYSESLQAVVGQRRLTKKTVSDTKQKKTLDCLVKKSSSEDDHITALKGLKNLGKAYSSPLMLLIGAGYWIQGFRCFPWFIVSFYLKDAVGIDPGTLQIIQNTVNLPMVAKPVYGIISDTVYIRGAHRVPYLVIGGVLQALSWATIAFLPGNGSSISVITVLLALSNLGASIVDVANDAMVAECAKKSKNTGELQSFAWLATAVGGVLGNLIAACALQCTDFRGIFGIFGMLLAFQAGHTMGVDEGFLGLRSADSIDVDIESRFKVVEMQPVEHISNNSIISKREPYVFAFEESPNMWRPSIDRSNTYYPIPRTMRSDALVVQQNPKHVGMRQHFIELFNLVKRPEILGPVSWFMSSYALIPTLAGSMFFFQTQQLNIDPSVVGMAKVMGQIGLVGGSMVYTRYLKGVPLRKLLGSLQVLLSFCMLFDILLVKRMNVGVGIPDAVMVMGASAFVDAINQFKMLPFMVLLAQLCPVGSEGSLLAAFMSLQCLSTIISGYMGVTLTSMLHITCNDYSELPTGIMLESTAALLPLLWISLIPEKAARSSNEFHRGHGK</sequence>
<comment type="similarity">
    <text evidence="2">Belongs to the major facilitator superfamily. Folate-biopterin transporter (TC 2.A.71) family.</text>
</comment>
<organism evidence="9 10">
    <name type="scientific">Ceratopteris richardii</name>
    <name type="common">Triangle waterfern</name>
    <dbReference type="NCBI Taxonomy" id="49495"/>
    <lineage>
        <taxon>Eukaryota</taxon>
        <taxon>Viridiplantae</taxon>
        <taxon>Streptophyta</taxon>
        <taxon>Embryophyta</taxon>
        <taxon>Tracheophyta</taxon>
        <taxon>Polypodiopsida</taxon>
        <taxon>Polypodiidae</taxon>
        <taxon>Polypodiales</taxon>
        <taxon>Pteridineae</taxon>
        <taxon>Pteridaceae</taxon>
        <taxon>Parkerioideae</taxon>
        <taxon>Ceratopteris</taxon>
    </lineage>
</organism>
<dbReference type="EMBL" id="CM035425">
    <property type="protein sequence ID" value="KAH7332022.1"/>
    <property type="molecule type" value="Genomic_DNA"/>
</dbReference>
<feature type="transmembrane region" description="Helical" evidence="8">
    <location>
        <begin position="576"/>
        <end position="601"/>
    </location>
</feature>
<feature type="region of interest" description="Disordered" evidence="7">
    <location>
        <begin position="70"/>
        <end position="95"/>
    </location>
</feature>
<dbReference type="AlphaFoldDB" id="A0A8T2SHP1"/>
<evidence type="ECO:0000256" key="8">
    <source>
        <dbReference type="SAM" id="Phobius"/>
    </source>
</evidence>
<evidence type="ECO:0000256" key="3">
    <source>
        <dbReference type="ARBA" id="ARBA00022448"/>
    </source>
</evidence>
<evidence type="ECO:0000313" key="10">
    <source>
        <dbReference type="Proteomes" id="UP000825935"/>
    </source>
</evidence>
<dbReference type="Proteomes" id="UP000825935">
    <property type="component" value="Chromosome 20"/>
</dbReference>
<proteinExistence type="inferred from homology"/>
<feature type="transmembrane region" description="Helical" evidence="8">
    <location>
        <begin position="329"/>
        <end position="351"/>
    </location>
</feature>
<dbReference type="NCBIfam" id="TIGR00788">
    <property type="entry name" value="fbt"/>
    <property type="match status" value="1"/>
</dbReference>
<dbReference type="GO" id="GO:0016020">
    <property type="term" value="C:membrane"/>
    <property type="evidence" value="ECO:0007669"/>
    <property type="project" value="UniProtKB-SubCell"/>
</dbReference>
<feature type="transmembrane region" description="Helical" evidence="8">
    <location>
        <begin position="483"/>
        <end position="503"/>
    </location>
</feature>
<evidence type="ECO:0000313" key="9">
    <source>
        <dbReference type="EMBL" id="KAH7332022.1"/>
    </source>
</evidence>
<feature type="transmembrane region" description="Helical" evidence="8">
    <location>
        <begin position="515"/>
        <end position="533"/>
    </location>
</feature>
<evidence type="ECO:0000256" key="5">
    <source>
        <dbReference type="ARBA" id="ARBA00022989"/>
    </source>
</evidence>
<dbReference type="OrthoDB" id="1923497at2759"/>
<dbReference type="InterPro" id="IPR039309">
    <property type="entry name" value="BT1"/>
</dbReference>
<keyword evidence="5 8" id="KW-1133">Transmembrane helix</keyword>
<keyword evidence="6 8" id="KW-0472">Membrane</keyword>
<feature type="transmembrane region" description="Helical" evidence="8">
    <location>
        <begin position="261"/>
        <end position="281"/>
    </location>
</feature>